<comment type="caution">
    <text evidence="2">The sequence shown here is derived from an EMBL/GenBank/DDBJ whole genome shotgun (WGS) entry which is preliminary data.</text>
</comment>
<dbReference type="EMBL" id="MPIN01000002">
    <property type="protein sequence ID" value="OJH41004.1"/>
    <property type="molecule type" value="Genomic_DNA"/>
</dbReference>
<dbReference type="RefSeq" id="WP_071897444.1">
    <property type="nucleotide sequence ID" value="NZ_MPIN01000002.1"/>
</dbReference>
<gene>
    <name evidence="2" type="ORF">BON30_08840</name>
</gene>
<dbReference type="AlphaFoldDB" id="A0A1L9BFF3"/>
<organism evidence="2 3">
    <name type="scientific">Cystobacter ferrugineus</name>
    <dbReference type="NCBI Taxonomy" id="83449"/>
    <lineage>
        <taxon>Bacteria</taxon>
        <taxon>Pseudomonadati</taxon>
        <taxon>Myxococcota</taxon>
        <taxon>Myxococcia</taxon>
        <taxon>Myxococcales</taxon>
        <taxon>Cystobacterineae</taxon>
        <taxon>Archangiaceae</taxon>
        <taxon>Cystobacter</taxon>
    </lineage>
</organism>
<sequence>MTVNLIKVDRSDGESRSFALDPNAKLDATRNALTSPPNSFMSEQDAFLNDNSPIDRSAERLIPLTSLVQGTNTLRIGQAGDIGGDDGVDRYNRLSEADKRALFENIQIRRGLTVDAAGFKKTFKDLYDWRQGLLPTANMPRALTLLAQSYTFTERTHSLETSGVQSGSVSITTPWGGSEANYQYAQQHSSSSQKISQYITQRYLSNKVDLDIKVRDLQVTPAFLKAVQDAVKDKQGNINGYQDLVLVLNEWGWYVPLQYTLGGALYATKRTEISKYSEAEKKSQSFGGSFKAAFNGIGGGAAYENAVGSHSSESGSDEDSNMVILQIGGTAGTNNDYKAWNDSLARAISWNVVTFQKLIPSLMLLVGVDNNTLTTCTALLQKFNSYEHVSALQNVIDVAGYERELARLLNPFG</sequence>
<evidence type="ECO:0000313" key="2">
    <source>
        <dbReference type="EMBL" id="OJH41004.1"/>
    </source>
</evidence>
<dbReference type="Pfam" id="PF22693">
    <property type="entry name" value="MACPF_1"/>
    <property type="match status" value="1"/>
</dbReference>
<feature type="domain" description="MACPF-like" evidence="1">
    <location>
        <begin position="109"/>
        <end position="365"/>
    </location>
</feature>
<protein>
    <recommendedName>
        <fullName evidence="1">MACPF-like domain-containing protein</fullName>
    </recommendedName>
</protein>
<name>A0A1L9BFF3_9BACT</name>
<keyword evidence="3" id="KW-1185">Reference proteome</keyword>
<evidence type="ECO:0000313" key="3">
    <source>
        <dbReference type="Proteomes" id="UP000182229"/>
    </source>
</evidence>
<reference evidence="2 3" key="2">
    <citation type="submission" date="2016-12" db="EMBL/GenBank/DDBJ databases">
        <title>Draft Genome Sequence of Cystobacter ferrugineus Strain Cbfe23.</title>
        <authorList>
            <person name="Akbar S."/>
            <person name="Dowd S.E."/>
            <person name="Stevens D.C."/>
        </authorList>
    </citation>
    <scope>NUCLEOTIDE SEQUENCE [LARGE SCALE GENOMIC DNA]</scope>
    <source>
        <strain evidence="2 3">Cbfe23</strain>
    </source>
</reference>
<dbReference type="Proteomes" id="UP000182229">
    <property type="component" value="Unassembled WGS sequence"/>
</dbReference>
<accession>A0A1L9BFF3</accession>
<evidence type="ECO:0000259" key="1">
    <source>
        <dbReference type="Pfam" id="PF22693"/>
    </source>
</evidence>
<reference evidence="3" key="1">
    <citation type="submission" date="2016-11" db="EMBL/GenBank/DDBJ databases">
        <authorList>
            <person name="Shukria A."/>
            <person name="Stevens D.C."/>
        </authorList>
    </citation>
    <scope>NUCLEOTIDE SEQUENCE [LARGE SCALE GENOMIC DNA]</scope>
    <source>
        <strain evidence="3">Cbfe23</strain>
    </source>
</reference>
<proteinExistence type="predicted"/>
<dbReference type="InterPro" id="IPR054586">
    <property type="entry name" value="MACPF_1_fungal"/>
</dbReference>
<dbReference type="OrthoDB" id="1411441at2"/>